<comment type="similarity">
    <text evidence="1">Belongs to the NAD(P)H dehydrogenase (quinone) family.</text>
</comment>
<proteinExistence type="inferred from homology"/>
<protein>
    <submittedName>
        <fullName evidence="4">NAD(P)H-dependent oxidoreductase</fullName>
    </submittedName>
</protein>
<keyword evidence="2" id="KW-0560">Oxidoreductase</keyword>
<evidence type="ECO:0000313" key="5">
    <source>
        <dbReference type="Proteomes" id="UP001209701"/>
    </source>
</evidence>
<name>A0ABT2YL37_9BURK</name>
<sequence>MQLLIVTAHPETQSFNFAMRERAATVAARVGAGLSFSDLYQQGFAPTPGRADFQDFPATQSFDLAQAQKAHQQHGGFALDIQAEQEKLEQADAVILQFPLWWGGYPAVLKGWIERVLSYGFAYGRDKTLPAKKVLLAVTTGGIADEQDAQRSQARLQAMADDVFGYMGWRILGLHLVHGPADLDAEQRAEALNSYAERLRLWLSEAVPLAA</sequence>
<evidence type="ECO:0000259" key="3">
    <source>
        <dbReference type="Pfam" id="PF02525"/>
    </source>
</evidence>
<dbReference type="Pfam" id="PF02525">
    <property type="entry name" value="Flavodoxin_2"/>
    <property type="match status" value="1"/>
</dbReference>
<dbReference type="Gene3D" id="3.40.50.360">
    <property type="match status" value="1"/>
</dbReference>
<dbReference type="RefSeq" id="WP_263573350.1">
    <property type="nucleotide sequence ID" value="NZ_JAJIRN010000010.1"/>
</dbReference>
<dbReference type="InterPro" id="IPR003680">
    <property type="entry name" value="Flavodoxin_fold"/>
</dbReference>
<dbReference type="InterPro" id="IPR029039">
    <property type="entry name" value="Flavoprotein-like_sf"/>
</dbReference>
<dbReference type="InterPro" id="IPR051545">
    <property type="entry name" value="NAD(P)H_dehydrogenase_qn"/>
</dbReference>
<organism evidence="4 5">
    <name type="scientific">Roseateles oligotrophus</name>
    <dbReference type="NCBI Taxonomy" id="1769250"/>
    <lineage>
        <taxon>Bacteria</taxon>
        <taxon>Pseudomonadati</taxon>
        <taxon>Pseudomonadota</taxon>
        <taxon>Betaproteobacteria</taxon>
        <taxon>Burkholderiales</taxon>
        <taxon>Sphaerotilaceae</taxon>
        <taxon>Roseateles</taxon>
    </lineage>
</organism>
<evidence type="ECO:0000256" key="1">
    <source>
        <dbReference type="ARBA" id="ARBA00006252"/>
    </source>
</evidence>
<gene>
    <name evidence="4" type="ORF">LNV07_21965</name>
</gene>
<dbReference type="Proteomes" id="UP001209701">
    <property type="component" value="Unassembled WGS sequence"/>
</dbReference>
<reference evidence="4 5" key="1">
    <citation type="submission" date="2021-11" db="EMBL/GenBank/DDBJ databases">
        <authorList>
            <person name="Liang Q."/>
            <person name="Mou H."/>
            <person name="Liu Z."/>
        </authorList>
    </citation>
    <scope>NUCLEOTIDE SEQUENCE [LARGE SCALE GENOMIC DNA]</scope>
    <source>
        <strain evidence="4 5">CHU3</strain>
    </source>
</reference>
<evidence type="ECO:0000256" key="2">
    <source>
        <dbReference type="ARBA" id="ARBA00023002"/>
    </source>
</evidence>
<dbReference type="PANTHER" id="PTHR10204:SF34">
    <property type="entry name" value="NAD(P)H DEHYDROGENASE [QUINONE] 1 ISOFORM 1"/>
    <property type="match status" value="1"/>
</dbReference>
<dbReference type="SUPFAM" id="SSF52218">
    <property type="entry name" value="Flavoproteins"/>
    <property type="match status" value="1"/>
</dbReference>
<comment type="caution">
    <text evidence="4">The sequence shown here is derived from an EMBL/GenBank/DDBJ whole genome shotgun (WGS) entry which is preliminary data.</text>
</comment>
<accession>A0ABT2YL37</accession>
<dbReference type="PANTHER" id="PTHR10204">
    <property type="entry name" value="NAD P H OXIDOREDUCTASE-RELATED"/>
    <property type="match status" value="1"/>
</dbReference>
<evidence type="ECO:0000313" key="4">
    <source>
        <dbReference type="EMBL" id="MCV2370761.1"/>
    </source>
</evidence>
<dbReference type="EMBL" id="JAJIRN010000010">
    <property type="protein sequence ID" value="MCV2370761.1"/>
    <property type="molecule type" value="Genomic_DNA"/>
</dbReference>
<keyword evidence="5" id="KW-1185">Reference proteome</keyword>
<feature type="domain" description="Flavodoxin-like fold" evidence="3">
    <location>
        <begin position="1"/>
        <end position="199"/>
    </location>
</feature>